<dbReference type="InterPro" id="IPR050718">
    <property type="entry name" value="ApaG-like"/>
</dbReference>
<feature type="non-terminal residue" evidence="3">
    <location>
        <position position="1"/>
    </location>
</feature>
<reference evidence="3" key="1">
    <citation type="submission" date="2018-05" db="EMBL/GenBank/DDBJ databases">
        <authorList>
            <person name="Lanie J.A."/>
            <person name="Ng W.-L."/>
            <person name="Kazmierczak K.M."/>
            <person name="Andrzejewski T.M."/>
            <person name="Davidsen T.M."/>
            <person name="Wayne K.J."/>
            <person name="Tettelin H."/>
            <person name="Glass J.I."/>
            <person name="Rusch D."/>
            <person name="Podicherti R."/>
            <person name="Tsui H.-C.T."/>
            <person name="Winkler M.E."/>
        </authorList>
    </citation>
    <scope>NUCLEOTIDE SEQUENCE</scope>
</reference>
<dbReference type="NCBIfam" id="NF003967">
    <property type="entry name" value="PRK05461.1"/>
    <property type="match status" value="1"/>
</dbReference>
<dbReference type="InterPro" id="IPR007474">
    <property type="entry name" value="ApaG_domain"/>
</dbReference>
<dbReference type="AlphaFoldDB" id="A0A381PA95"/>
<dbReference type="EMBL" id="UINC01000868">
    <property type="protein sequence ID" value="SUZ62423.1"/>
    <property type="molecule type" value="Genomic_DNA"/>
</dbReference>
<evidence type="ECO:0000256" key="1">
    <source>
        <dbReference type="ARBA" id="ARBA00017693"/>
    </source>
</evidence>
<protein>
    <recommendedName>
        <fullName evidence="1">Protein ApaG</fullName>
    </recommendedName>
</protein>
<name>A0A381PA95_9ZZZZ</name>
<dbReference type="PANTHER" id="PTHR47191:SF2">
    <property type="entry name" value="OS05G0170800 PROTEIN"/>
    <property type="match status" value="1"/>
</dbReference>
<proteinExistence type="inferred from homology"/>
<dbReference type="Pfam" id="PF04379">
    <property type="entry name" value="DUF525"/>
    <property type="match status" value="1"/>
</dbReference>
<evidence type="ECO:0000259" key="2">
    <source>
        <dbReference type="PROSITE" id="PS51087"/>
    </source>
</evidence>
<evidence type="ECO:0000313" key="3">
    <source>
        <dbReference type="EMBL" id="SUZ62423.1"/>
    </source>
</evidence>
<dbReference type="InterPro" id="IPR023065">
    <property type="entry name" value="Uncharacterised_ApaG"/>
</dbReference>
<dbReference type="PANTHER" id="PTHR47191">
    <property type="entry name" value="OS05G0170800 PROTEIN"/>
    <property type="match status" value="1"/>
</dbReference>
<dbReference type="PROSITE" id="PS51087">
    <property type="entry name" value="APAG"/>
    <property type="match status" value="1"/>
</dbReference>
<accession>A0A381PA95</accession>
<gene>
    <name evidence="3" type="ORF">METZ01_LOCUS15277</name>
</gene>
<dbReference type="InterPro" id="IPR036767">
    <property type="entry name" value="ApaG_sf"/>
</dbReference>
<organism evidence="3">
    <name type="scientific">marine metagenome</name>
    <dbReference type="NCBI Taxonomy" id="408172"/>
    <lineage>
        <taxon>unclassified sequences</taxon>
        <taxon>metagenomes</taxon>
        <taxon>ecological metagenomes</taxon>
    </lineage>
</organism>
<dbReference type="HAMAP" id="MF_00791">
    <property type="entry name" value="ApaG"/>
    <property type="match status" value="1"/>
</dbReference>
<dbReference type="SUPFAM" id="SSF110069">
    <property type="entry name" value="ApaG-like"/>
    <property type="match status" value="1"/>
</dbReference>
<sequence length="117" mass="12898">VAVETRFIERESDPRSNHYLFAYTITISNHGSSPSQLLNRYWLITNGDGKKEEVHGPGVVGEQPTLNPGEAFRYTSGAVLETAVGTMEGHYEFRGDDGDLFKVAIPPFSLAVPHVVH</sequence>
<dbReference type="Gene3D" id="2.60.40.1470">
    <property type="entry name" value="ApaG domain"/>
    <property type="match status" value="1"/>
</dbReference>
<feature type="domain" description="ApaG" evidence="2">
    <location>
        <begin position="1"/>
        <end position="117"/>
    </location>
</feature>